<dbReference type="PROSITE" id="PS51635">
    <property type="entry name" value="PNPLA"/>
    <property type="match status" value="1"/>
</dbReference>
<accession>A0ABS9CTG5</accession>
<keyword evidence="3 4" id="KW-0443">Lipid metabolism</keyword>
<evidence type="ECO:0000256" key="2">
    <source>
        <dbReference type="ARBA" id="ARBA00022963"/>
    </source>
</evidence>
<evidence type="ECO:0000259" key="5">
    <source>
        <dbReference type="PROSITE" id="PS51635"/>
    </source>
</evidence>
<comment type="caution">
    <text evidence="6">The sequence shown here is derived from an EMBL/GenBank/DDBJ whole genome shotgun (WGS) entry which is preliminary data.</text>
</comment>
<keyword evidence="2 4" id="KW-0442">Lipid degradation</keyword>
<feature type="active site" description="Proton acceptor" evidence="4">
    <location>
        <position position="168"/>
    </location>
</feature>
<evidence type="ECO:0000256" key="4">
    <source>
        <dbReference type="PROSITE-ProRule" id="PRU01161"/>
    </source>
</evidence>
<dbReference type="Proteomes" id="UP001200557">
    <property type="component" value="Unassembled WGS sequence"/>
</dbReference>
<dbReference type="PANTHER" id="PTHR14226">
    <property type="entry name" value="NEUROPATHY TARGET ESTERASE/SWISS CHEESE D.MELANOGASTER"/>
    <property type="match status" value="1"/>
</dbReference>
<evidence type="ECO:0000256" key="3">
    <source>
        <dbReference type="ARBA" id="ARBA00023098"/>
    </source>
</evidence>
<protein>
    <submittedName>
        <fullName evidence="6">Patatin-like phospholipase family protein</fullName>
    </submittedName>
</protein>
<evidence type="ECO:0000256" key="1">
    <source>
        <dbReference type="ARBA" id="ARBA00022801"/>
    </source>
</evidence>
<dbReference type="SUPFAM" id="SSF52151">
    <property type="entry name" value="FabD/lysophospholipase-like"/>
    <property type="match status" value="1"/>
</dbReference>
<organism evidence="6 7">
    <name type="scientific">Octadecabacter dasysiphoniae</name>
    <dbReference type="NCBI Taxonomy" id="2909341"/>
    <lineage>
        <taxon>Bacteria</taxon>
        <taxon>Pseudomonadati</taxon>
        <taxon>Pseudomonadota</taxon>
        <taxon>Alphaproteobacteria</taxon>
        <taxon>Rhodobacterales</taxon>
        <taxon>Roseobacteraceae</taxon>
        <taxon>Octadecabacter</taxon>
    </lineage>
</organism>
<evidence type="ECO:0000313" key="7">
    <source>
        <dbReference type="Proteomes" id="UP001200557"/>
    </source>
</evidence>
<dbReference type="EMBL" id="JAKGAQ010000001">
    <property type="protein sequence ID" value="MCF2870515.1"/>
    <property type="molecule type" value="Genomic_DNA"/>
</dbReference>
<proteinExistence type="predicted"/>
<gene>
    <name evidence="6" type="ORF">L0664_05500</name>
</gene>
<feature type="active site" description="Nucleophile" evidence="4">
    <location>
        <position position="39"/>
    </location>
</feature>
<feature type="domain" description="PNPLA" evidence="5">
    <location>
        <begin position="6"/>
        <end position="181"/>
    </location>
</feature>
<sequence length="273" mass="29296">MDKIALALGAGGARGLAHIHVIQAFDELGIKPSLIAGTSIGSIIGAAAGAGMTAEAITDHIYSKIGSPLTLMSDMFKVRPTSMDSFFRDGGLRIGELNLERILGTFLPDAIPETFADLSIPLKITATDYYSQSTTVFEGGALLSAMAASAAIPAVFLPVERDGRFYIDGSATNPCPLDILQDHAQHVIAIDVSGGSHGDDAKRPNKFDAMYASSQIMQMSIVQHTASNYPETVLLRPPVDSYRSLDFLKAKEILAQTIELKDQVKVRIDRFLK</sequence>
<dbReference type="RefSeq" id="WP_235224616.1">
    <property type="nucleotide sequence ID" value="NZ_JAKGAQ010000001.1"/>
</dbReference>
<feature type="short sequence motif" description="GXSXG" evidence="4">
    <location>
        <begin position="37"/>
        <end position="41"/>
    </location>
</feature>
<dbReference type="InterPro" id="IPR002641">
    <property type="entry name" value="PNPLA_dom"/>
</dbReference>
<dbReference type="Gene3D" id="3.40.1090.10">
    <property type="entry name" value="Cytosolic phospholipase A2 catalytic domain"/>
    <property type="match status" value="2"/>
</dbReference>
<reference evidence="6 7" key="1">
    <citation type="submission" date="2022-01" db="EMBL/GenBank/DDBJ databases">
        <title>Octadecabacter sp. nov., isolated from a marine alga.</title>
        <authorList>
            <person name="Jin M.S."/>
            <person name="Kim H.M."/>
            <person name="Han D.M."/>
            <person name="Jung J.J."/>
            <person name="Jeon C.O."/>
        </authorList>
    </citation>
    <scope>NUCLEOTIDE SEQUENCE [LARGE SCALE GENOMIC DNA]</scope>
    <source>
        <strain evidence="6 7">G9-8</strain>
    </source>
</reference>
<comment type="caution">
    <text evidence="4">Lacks conserved residue(s) required for the propagation of feature annotation.</text>
</comment>
<keyword evidence="1 4" id="KW-0378">Hydrolase</keyword>
<dbReference type="InterPro" id="IPR050301">
    <property type="entry name" value="NTE"/>
</dbReference>
<dbReference type="Pfam" id="PF01734">
    <property type="entry name" value="Patatin"/>
    <property type="match status" value="1"/>
</dbReference>
<evidence type="ECO:0000313" key="6">
    <source>
        <dbReference type="EMBL" id="MCF2870515.1"/>
    </source>
</evidence>
<name>A0ABS9CTG5_9RHOB</name>
<dbReference type="InterPro" id="IPR016035">
    <property type="entry name" value="Acyl_Trfase/lysoPLipase"/>
</dbReference>
<keyword evidence="7" id="KW-1185">Reference proteome</keyword>
<dbReference type="PANTHER" id="PTHR14226:SF29">
    <property type="entry name" value="NEUROPATHY TARGET ESTERASE SWS"/>
    <property type="match status" value="1"/>
</dbReference>